<dbReference type="Gene3D" id="3.30.70.2120">
    <property type="match status" value="1"/>
</dbReference>
<dbReference type="PRINTS" id="PR00207">
    <property type="entry name" value="FLAGELLIN"/>
</dbReference>
<protein>
    <recommendedName>
        <fullName evidence="3">Flagellin</fullName>
    </recommendedName>
</protein>
<dbReference type="PANTHER" id="PTHR42792:SF2">
    <property type="entry name" value="FLAGELLIN"/>
    <property type="match status" value="1"/>
</dbReference>
<dbReference type="Proteomes" id="UP001144110">
    <property type="component" value="Unassembled WGS sequence"/>
</dbReference>
<feature type="domain" description="Flagellin C-terminal" evidence="5">
    <location>
        <begin position="455"/>
        <end position="538"/>
    </location>
</feature>
<feature type="domain" description="Flagellin N-terminal" evidence="4">
    <location>
        <begin position="5"/>
        <end position="142"/>
    </location>
</feature>
<dbReference type="EMBL" id="JAPHEG010000005">
    <property type="protein sequence ID" value="MDF2954023.1"/>
    <property type="molecule type" value="Genomic_DNA"/>
</dbReference>
<dbReference type="AlphaFoldDB" id="A0AAE3P4S6"/>
<dbReference type="Pfam" id="PF00700">
    <property type="entry name" value="Flagellin_C"/>
    <property type="match status" value="1"/>
</dbReference>
<dbReference type="GO" id="GO:0005198">
    <property type="term" value="F:structural molecule activity"/>
    <property type="evidence" value="ECO:0007669"/>
    <property type="project" value="UniProtKB-UniRule"/>
</dbReference>
<dbReference type="Gene3D" id="1.20.1330.10">
    <property type="entry name" value="f41 fragment of flagellin, N-terminal domain"/>
    <property type="match status" value="1"/>
</dbReference>
<keyword evidence="2 3" id="KW-0975">Bacterial flagellum</keyword>
<dbReference type="Pfam" id="PF00669">
    <property type="entry name" value="Flagellin_N"/>
    <property type="match status" value="1"/>
</dbReference>
<accession>A0AAE3P4S6</accession>
<comment type="function">
    <text evidence="3">Flagellin is the subunit protein which polymerizes to form the filaments of bacterial flagella.</text>
</comment>
<evidence type="ECO:0000313" key="6">
    <source>
        <dbReference type="EMBL" id="MDF2954023.1"/>
    </source>
</evidence>
<dbReference type="Gene3D" id="6.10.10.10">
    <property type="entry name" value="Flagellar export chaperone, C-terminal domain"/>
    <property type="match status" value="1"/>
</dbReference>
<sequence length="539" mass="57090">MAVRINFNEAAAKTHTALIQNERAMTKSLLRLSTGYRILSAADDSAGLFIADMLGTVAAALDQGNANIQTGISALQIAETNAGQIYTKLQEIYIRAQRAANDINDPNARNALQSEINNFIDAIQKIATDTEYNGIKLLDGTFSSKYIHYGARRNQRVTISISSLKATDLGAYTATGTGQSTAVTSATTDAFSTWIQNQSDYWVAAGEYLQVNGIAVQGDSGKIVDASVIANNINNNDTLVAQGIEATATNTSTADTAFDKIGDITIKGSATDSSATVNLVLNFYVGNDTTVDFSLTSTSVTVSGTNTSTGSLFNDIDDLISQINTAASNNDVEITATESDDGKLILTTTNGETIGIEAKLNVTVSNTASITAVINLDQLIEGASSVTYTNASLTANTTQYVHAVKVGDLTIGGIDNFTVSNNGLGALSGITSVSRQSLYSIDVTSNTGAELAIMIATKALQKVDTIRADIGATMNNLQAIYDAQKSAYDNTKEAESVIRNTDYAKEMSEFTSYQIRMQATIAMLAQANTLPQLVLQLMR</sequence>
<dbReference type="PANTHER" id="PTHR42792">
    <property type="entry name" value="FLAGELLIN"/>
    <property type="match status" value="1"/>
</dbReference>
<evidence type="ECO:0000313" key="7">
    <source>
        <dbReference type="Proteomes" id="UP001144110"/>
    </source>
</evidence>
<evidence type="ECO:0000259" key="4">
    <source>
        <dbReference type="Pfam" id="PF00669"/>
    </source>
</evidence>
<dbReference type="InterPro" id="IPR001492">
    <property type="entry name" value="Flagellin"/>
</dbReference>
<comment type="caution">
    <text evidence="6">The sequence shown here is derived from an EMBL/GenBank/DDBJ whole genome shotgun (WGS) entry which is preliminary data.</text>
</comment>
<gene>
    <name evidence="6" type="ORF">OD816_001268</name>
</gene>
<evidence type="ECO:0000256" key="3">
    <source>
        <dbReference type="RuleBase" id="RU362073"/>
    </source>
</evidence>
<evidence type="ECO:0000256" key="2">
    <source>
        <dbReference type="ARBA" id="ARBA00023143"/>
    </source>
</evidence>
<name>A0AAE3P4S6_9BACT</name>
<keyword evidence="6" id="KW-0282">Flagellum</keyword>
<dbReference type="GO" id="GO:0005576">
    <property type="term" value="C:extracellular region"/>
    <property type="evidence" value="ECO:0007669"/>
    <property type="project" value="UniProtKB-SubCell"/>
</dbReference>
<comment type="similarity">
    <text evidence="1 3">Belongs to the bacterial flagellin family.</text>
</comment>
<dbReference type="InterPro" id="IPR001029">
    <property type="entry name" value="Flagellin_N"/>
</dbReference>
<dbReference type="InterPro" id="IPR042187">
    <property type="entry name" value="Flagellin_C_sub2"/>
</dbReference>
<comment type="subcellular location">
    <subcellularLocation>
        <location evidence="3">Secreted</location>
    </subcellularLocation>
    <subcellularLocation>
        <location evidence="3">Bacterial flagellum</location>
    </subcellularLocation>
</comment>
<dbReference type="SUPFAM" id="SSF64518">
    <property type="entry name" value="Phase 1 flagellin"/>
    <property type="match status" value="1"/>
</dbReference>
<organism evidence="6 7">
    <name type="scientific">Candidatus Thermodesulfobacterium syntrophicum</name>
    <dbReference type="NCBI Taxonomy" id="3060442"/>
    <lineage>
        <taxon>Bacteria</taxon>
        <taxon>Pseudomonadati</taxon>
        <taxon>Thermodesulfobacteriota</taxon>
        <taxon>Thermodesulfobacteria</taxon>
        <taxon>Thermodesulfobacteriales</taxon>
        <taxon>Thermodesulfobacteriaceae</taxon>
        <taxon>Thermodesulfobacterium</taxon>
    </lineage>
</organism>
<proteinExistence type="inferred from homology"/>
<evidence type="ECO:0000256" key="1">
    <source>
        <dbReference type="ARBA" id="ARBA00005709"/>
    </source>
</evidence>
<keyword evidence="6" id="KW-0969">Cilium</keyword>
<reference evidence="6" key="1">
    <citation type="submission" date="2022-11" db="EMBL/GenBank/DDBJ databases">
        <title>Candidatus Alkanophaga archaea from heated hydrothermal vent sediment oxidize petroleum alkanes.</title>
        <authorList>
            <person name="Zehnle H."/>
            <person name="Laso-Perez R."/>
            <person name="Lipp J."/>
            <person name="Teske A."/>
            <person name="Wegener G."/>
        </authorList>
    </citation>
    <scope>NUCLEOTIDE SEQUENCE</scope>
    <source>
        <strain evidence="6">MCA70</strain>
    </source>
</reference>
<keyword evidence="3" id="KW-0964">Secreted</keyword>
<dbReference type="GO" id="GO:0009288">
    <property type="term" value="C:bacterial-type flagellum"/>
    <property type="evidence" value="ECO:0007669"/>
    <property type="project" value="UniProtKB-SubCell"/>
</dbReference>
<dbReference type="InterPro" id="IPR046358">
    <property type="entry name" value="Flagellin_C"/>
</dbReference>
<evidence type="ECO:0000259" key="5">
    <source>
        <dbReference type="Pfam" id="PF00700"/>
    </source>
</evidence>
<keyword evidence="6" id="KW-0966">Cell projection</keyword>